<dbReference type="Gene3D" id="3.40.50.1820">
    <property type="entry name" value="alpha/beta hydrolase"/>
    <property type="match status" value="1"/>
</dbReference>
<dbReference type="KEGG" id="arev:RVR_9248"/>
<evidence type="ECO:0000259" key="1">
    <source>
        <dbReference type="Pfam" id="PF12697"/>
    </source>
</evidence>
<evidence type="ECO:0000313" key="2">
    <source>
        <dbReference type="EMBL" id="BBB01710.1"/>
    </source>
</evidence>
<dbReference type="Pfam" id="PF12697">
    <property type="entry name" value="Abhydrolase_6"/>
    <property type="match status" value="1"/>
</dbReference>
<dbReference type="EMBL" id="AP018365">
    <property type="protein sequence ID" value="BBB01710.1"/>
    <property type="molecule type" value="Genomic_DNA"/>
</dbReference>
<protein>
    <submittedName>
        <fullName evidence="2">Putative hydrolase</fullName>
    </submittedName>
</protein>
<dbReference type="InterPro" id="IPR050266">
    <property type="entry name" value="AB_hydrolase_sf"/>
</dbReference>
<feature type="domain" description="AB hydrolase-1" evidence="1">
    <location>
        <begin position="32"/>
        <end position="263"/>
    </location>
</feature>
<reference evidence="2 3" key="2">
    <citation type="journal article" date="2011" name="J. Antibiot.">
        <title>Furaquinocins I and J: novel polyketide isoprenoid hybrid compounds from Streptomyces reveromyceticus SN-593.</title>
        <authorList>
            <person name="Panthee S."/>
            <person name="Takahashi S."/>
            <person name="Takagi H."/>
            <person name="Nogawa T."/>
            <person name="Oowada E."/>
            <person name="Uramoto M."/>
            <person name="Osada H."/>
        </authorList>
    </citation>
    <scope>NUCLEOTIDE SEQUENCE [LARGE SCALE GENOMIC DNA]</scope>
    <source>
        <strain evidence="2 3">SN-593</strain>
    </source>
</reference>
<dbReference type="Proteomes" id="UP000595703">
    <property type="component" value="Chromosome"/>
</dbReference>
<dbReference type="PRINTS" id="PR00111">
    <property type="entry name" value="ABHYDROLASE"/>
</dbReference>
<reference evidence="2 3" key="4">
    <citation type="journal article" date="2020" name="Sci. Rep.">
        <title>beta-carboline chemical signals induce reveromycin production through a LuxR family regulator in Streptomyces sp. SN-593.</title>
        <authorList>
            <person name="Panthee S."/>
            <person name="Kito N."/>
            <person name="Hayashi T."/>
            <person name="Shimizu T."/>
            <person name="Ishikawa J."/>
            <person name="Hamamoto H."/>
            <person name="Osada H."/>
            <person name="Takahashi S."/>
        </authorList>
    </citation>
    <scope>NUCLEOTIDE SEQUENCE [LARGE SCALE GENOMIC DNA]</scope>
    <source>
        <strain evidence="2 3">SN-593</strain>
    </source>
</reference>
<organism evidence="2 3">
    <name type="scientific">Actinacidiphila reveromycinica</name>
    <dbReference type="NCBI Taxonomy" id="659352"/>
    <lineage>
        <taxon>Bacteria</taxon>
        <taxon>Bacillati</taxon>
        <taxon>Actinomycetota</taxon>
        <taxon>Actinomycetes</taxon>
        <taxon>Kitasatosporales</taxon>
        <taxon>Streptomycetaceae</taxon>
        <taxon>Actinacidiphila</taxon>
    </lineage>
</organism>
<evidence type="ECO:0000313" key="3">
    <source>
        <dbReference type="Proteomes" id="UP000595703"/>
    </source>
</evidence>
<dbReference type="InterPro" id="IPR029058">
    <property type="entry name" value="AB_hydrolase_fold"/>
</dbReference>
<reference evidence="2 3" key="1">
    <citation type="journal article" date="2010" name="J. Bacteriol.">
        <title>Biochemical characterization of a novel indole prenyltransferase from Streptomyces sp. SN-593.</title>
        <authorList>
            <person name="Takahashi S."/>
            <person name="Takagi H."/>
            <person name="Toyoda A."/>
            <person name="Uramoto M."/>
            <person name="Nogawa T."/>
            <person name="Ueki M."/>
            <person name="Sakaki Y."/>
            <person name="Osada H."/>
        </authorList>
    </citation>
    <scope>NUCLEOTIDE SEQUENCE [LARGE SCALE GENOMIC DNA]</scope>
    <source>
        <strain evidence="2 3">SN-593</strain>
    </source>
</reference>
<proteinExistence type="predicted"/>
<dbReference type="InterPro" id="IPR000073">
    <property type="entry name" value="AB_hydrolase_1"/>
</dbReference>
<keyword evidence="2" id="KW-0378">Hydrolase</keyword>
<dbReference type="AlphaFoldDB" id="A0A7U3VSD1"/>
<dbReference type="RefSeq" id="WP_202237604.1">
    <property type="nucleotide sequence ID" value="NZ_AP018365.1"/>
</dbReference>
<dbReference type="PANTHER" id="PTHR43798">
    <property type="entry name" value="MONOACYLGLYCEROL LIPASE"/>
    <property type="match status" value="1"/>
</dbReference>
<sequence>MGSVHVNGITIGHDDTGGGGGPEAGGGPAVPLLLVHGHPFDRTMWGPQVAVFGAGRRVIAPDLRGYGKSTVRSGSTGLDVFARDLAALLDALEVERAVLCGLSMGGQVVLEFHRLFAARVAGLVLADTFAQGETPAGRKERYDRAEVLERDGMAAYAHGVLDSMVDPGTVRDQPEVAAHVLRMMLGAPPQGAAAALRGRAERPDYTGTLARIAVPTLVVVGRRDVFTPVSDAEFLHERIAGSRLAVVEGAGHMPNLERPGAFDAALAGLLAAVDARER</sequence>
<dbReference type="GO" id="GO:0016787">
    <property type="term" value="F:hydrolase activity"/>
    <property type="evidence" value="ECO:0007669"/>
    <property type="project" value="UniProtKB-KW"/>
</dbReference>
<accession>A0A7U3VSD1</accession>
<name>A0A7U3VSD1_9ACTN</name>
<keyword evidence="3" id="KW-1185">Reference proteome</keyword>
<gene>
    <name evidence="2" type="ORF">RVR_9248</name>
</gene>
<dbReference type="SUPFAM" id="SSF53474">
    <property type="entry name" value="alpha/beta-Hydrolases"/>
    <property type="match status" value="1"/>
</dbReference>
<reference evidence="2 3" key="3">
    <citation type="journal article" date="2011" name="Nat. Chem. Biol.">
        <title>Reveromycin A biosynthesis uses RevG and RevJ for stereospecific spiroacetal formation.</title>
        <authorList>
            <person name="Takahashi S."/>
            <person name="Toyoda A."/>
            <person name="Sekiyama Y."/>
            <person name="Takagi H."/>
            <person name="Nogawa T."/>
            <person name="Uramoto M."/>
            <person name="Suzuki R."/>
            <person name="Koshino H."/>
            <person name="Kumano T."/>
            <person name="Panthee S."/>
            <person name="Dairi T."/>
            <person name="Ishikawa J."/>
            <person name="Ikeda H."/>
            <person name="Sakaki Y."/>
            <person name="Osada H."/>
        </authorList>
    </citation>
    <scope>NUCLEOTIDE SEQUENCE [LARGE SCALE GENOMIC DNA]</scope>
    <source>
        <strain evidence="2 3">SN-593</strain>
    </source>
</reference>
<dbReference type="PANTHER" id="PTHR43798:SF29">
    <property type="entry name" value="AB HYDROLASE-1 DOMAIN-CONTAINING PROTEIN"/>
    <property type="match status" value="1"/>
</dbReference>